<dbReference type="InterPro" id="IPR011989">
    <property type="entry name" value="ARM-like"/>
</dbReference>
<sequence length="343" mass="39617">MVTVVLWISGTFLLLQIILLIYLSLSKQKGIRNDNSMIHAYHQVLNPYLAFLSGESDQEPELPSDEKTRIRVMEKLLSGYASNIKGAGDQQRMQVTADKYLSEYYRTVLKKGSWAERVNTLYYIEDFTMNTLQTDVKKHFFTLQNRDEEYRQSLRVLARFGEKELIQLLSEELFSMGFIKELLRRMPAESLEDLKKEESLPESVKTGMISYFGETGYYEHLPYVEQHITHKDKEIRLKSLAALCQYRYISSADSLSLFLDSAVWEERMFGARLAGILQLTRYSTTLMKLAGDSNWWVRFAACEALKQMPDGEILLTFAAEGHEDLYAREMARQLQTLKTGVSG</sequence>
<keyword evidence="2" id="KW-1133">Transmembrane helix</keyword>
<dbReference type="Gene3D" id="1.25.10.10">
    <property type="entry name" value="Leucine-rich Repeat Variant"/>
    <property type="match status" value="1"/>
</dbReference>
<keyword evidence="1" id="KW-0677">Repeat</keyword>
<keyword evidence="4" id="KW-1185">Reference proteome</keyword>
<name>A0ABW5ZM25_9BACL</name>
<feature type="transmembrane region" description="Helical" evidence="2">
    <location>
        <begin position="6"/>
        <end position="25"/>
    </location>
</feature>
<evidence type="ECO:0000256" key="1">
    <source>
        <dbReference type="ARBA" id="ARBA00022737"/>
    </source>
</evidence>
<accession>A0ABW5ZM25</accession>
<keyword evidence="2" id="KW-0812">Transmembrane</keyword>
<dbReference type="SUPFAM" id="SSF48371">
    <property type="entry name" value="ARM repeat"/>
    <property type="match status" value="1"/>
</dbReference>
<evidence type="ECO:0000256" key="2">
    <source>
        <dbReference type="SAM" id="Phobius"/>
    </source>
</evidence>
<comment type="caution">
    <text evidence="3">The sequence shown here is derived from an EMBL/GenBank/DDBJ whole genome shotgun (WGS) entry which is preliminary data.</text>
</comment>
<dbReference type="RefSeq" id="WP_204730478.1">
    <property type="nucleotide sequence ID" value="NZ_JAFBDK010000018.1"/>
</dbReference>
<proteinExistence type="predicted"/>
<evidence type="ECO:0000313" key="4">
    <source>
        <dbReference type="Proteomes" id="UP001597561"/>
    </source>
</evidence>
<protein>
    <submittedName>
        <fullName evidence="3">HEAT repeat domain-containing protein</fullName>
    </submittedName>
</protein>
<keyword evidence="2" id="KW-0472">Membrane</keyword>
<reference evidence="4" key="1">
    <citation type="journal article" date="2019" name="Int. J. Syst. Evol. Microbiol.">
        <title>The Global Catalogue of Microorganisms (GCM) 10K type strain sequencing project: providing services to taxonomists for standard genome sequencing and annotation.</title>
        <authorList>
            <consortium name="The Broad Institute Genomics Platform"/>
            <consortium name="The Broad Institute Genome Sequencing Center for Infectious Disease"/>
            <person name="Wu L."/>
            <person name="Ma J."/>
        </authorList>
    </citation>
    <scope>NUCLEOTIDE SEQUENCE [LARGE SCALE GENOMIC DNA]</scope>
    <source>
        <strain evidence="4">KCTC 13528</strain>
    </source>
</reference>
<organism evidence="3 4">
    <name type="scientific">Jeotgalibacillus terrae</name>
    <dbReference type="NCBI Taxonomy" id="587735"/>
    <lineage>
        <taxon>Bacteria</taxon>
        <taxon>Bacillati</taxon>
        <taxon>Bacillota</taxon>
        <taxon>Bacilli</taxon>
        <taxon>Bacillales</taxon>
        <taxon>Caryophanaceae</taxon>
        <taxon>Jeotgalibacillus</taxon>
    </lineage>
</organism>
<dbReference type="InterPro" id="IPR000357">
    <property type="entry name" value="HEAT"/>
</dbReference>
<dbReference type="Proteomes" id="UP001597561">
    <property type="component" value="Unassembled WGS sequence"/>
</dbReference>
<gene>
    <name evidence="3" type="ORF">ACFS5P_16990</name>
</gene>
<evidence type="ECO:0000313" key="3">
    <source>
        <dbReference type="EMBL" id="MFD2913587.1"/>
    </source>
</evidence>
<dbReference type="EMBL" id="JBHUPG010000033">
    <property type="protein sequence ID" value="MFD2913587.1"/>
    <property type="molecule type" value="Genomic_DNA"/>
</dbReference>
<dbReference type="InterPro" id="IPR016024">
    <property type="entry name" value="ARM-type_fold"/>
</dbReference>
<dbReference type="Pfam" id="PF02985">
    <property type="entry name" value="HEAT"/>
    <property type="match status" value="1"/>
</dbReference>